<sequence>MQRFRAYKRGETNQFYYQKADSTYIPLVYKRYIDGNGQTATNFGFRQQLLSGFSCERVTKTQIERTLYCETDLTRFFVAAHIASLRDLQVPHGRTRTEMPF</sequence>
<evidence type="ECO:0000313" key="2">
    <source>
        <dbReference type="Proteomes" id="UP000632339"/>
    </source>
</evidence>
<name>A0ABQ2HZP1_9BACT</name>
<dbReference type="RefSeq" id="WP_019943097.1">
    <property type="nucleotide sequence ID" value="NZ_BMLI01000001.1"/>
</dbReference>
<keyword evidence="2" id="KW-1185">Reference proteome</keyword>
<gene>
    <name evidence="1" type="ORF">GCM10010967_29440</name>
</gene>
<reference evidence="2" key="1">
    <citation type="journal article" date="2019" name="Int. J. Syst. Evol. Microbiol.">
        <title>The Global Catalogue of Microorganisms (GCM) 10K type strain sequencing project: providing services to taxonomists for standard genome sequencing and annotation.</title>
        <authorList>
            <consortium name="The Broad Institute Genomics Platform"/>
            <consortium name="The Broad Institute Genome Sequencing Center for Infectious Disease"/>
            <person name="Wu L."/>
            <person name="Ma J."/>
        </authorList>
    </citation>
    <scope>NUCLEOTIDE SEQUENCE [LARGE SCALE GENOMIC DNA]</scope>
    <source>
        <strain evidence="2">CGMCC 1.6375</strain>
    </source>
</reference>
<organism evidence="1 2">
    <name type="scientific">Dyadobacter beijingensis</name>
    <dbReference type="NCBI Taxonomy" id="365489"/>
    <lineage>
        <taxon>Bacteria</taxon>
        <taxon>Pseudomonadati</taxon>
        <taxon>Bacteroidota</taxon>
        <taxon>Cytophagia</taxon>
        <taxon>Cytophagales</taxon>
        <taxon>Spirosomataceae</taxon>
        <taxon>Dyadobacter</taxon>
    </lineage>
</organism>
<evidence type="ECO:0000313" key="1">
    <source>
        <dbReference type="EMBL" id="GGM94319.1"/>
    </source>
</evidence>
<dbReference type="EMBL" id="BMLI01000001">
    <property type="protein sequence ID" value="GGM94319.1"/>
    <property type="molecule type" value="Genomic_DNA"/>
</dbReference>
<accession>A0ABQ2HZP1</accession>
<protein>
    <submittedName>
        <fullName evidence="1">Uncharacterized protein</fullName>
    </submittedName>
</protein>
<dbReference type="Proteomes" id="UP000632339">
    <property type="component" value="Unassembled WGS sequence"/>
</dbReference>
<comment type="caution">
    <text evidence="1">The sequence shown here is derived from an EMBL/GenBank/DDBJ whole genome shotgun (WGS) entry which is preliminary data.</text>
</comment>
<proteinExistence type="predicted"/>